<organism evidence="2 3">
    <name type="scientific">Sharpea azabuensis</name>
    <dbReference type="NCBI Taxonomy" id="322505"/>
    <lineage>
        <taxon>Bacteria</taxon>
        <taxon>Bacillati</taxon>
        <taxon>Bacillota</taxon>
        <taxon>Erysipelotrichia</taxon>
        <taxon>Erysipelotrichales</taxon>
        <taxon>Coprobacillaceae</taxon>
        <taxon>Sharpea</taxon>
    </lineage>
</organism>
<feature type="domain" description="Rad50/SbcC-type AAA" evidence="1">
    <location>
        <begin position="29"/>
        <end position="214"/>
    </location>
</feature>
<dbReference type="AlphaFoldDB" id="A0A1H6XVX9"/>
<dbReference type="InterPro" id="IPR038729">
    <property type="entry name" value="Rad50/SbcC_AAA"/>
</dbReference>
<name>A0A1H6XVX9_9FIRM</name>
<dbReference type="GO" id="GO:0006302">
    <property type="term" value="P:double-strand break repair"/>
    <property type="evidence" value="ECO:0007669"/>
    <property type="project" value="InterPro"/>
</dbReference>
<dbReference type="Pfam" id="PF13476">
    <property type="entry name" value="AAA_23"/>
    <property type="match status" value="1"/>
</dbReference>
<proteinExistence type="predicted"/>
<keyword evidence="3" id="KW-1185">Reference proteome</keyword>
<reference evidence="3" key="1">
    <citation type="submission" date="2016-10" db="EMBL/GenBank/DDBJ databases">
        <authorList>
            <person name="Varghese N."/>
        </authorList>
    </citation>
    <scope>NUCLEOTIDE SEQUENCE [LARGE SCALE GENOMIC DNA]</scope>
    <source>
        <strain evidence="3">DSM 20406</strain>
    </source>
</reference>
<dbReference type="Gene3D" id="3.40.50.300">
    <property type="entry name" value="P-loop containing nucleotide triphosphate hydrolases"/>
    <property type="match status" value="1"/>
</dbReference>
<dbReference type="Proteomes" id="UP000183028">
    <property type="component" value="Unassembled WGS sequence"/>
</dbReference>
<evidence type="ECO:0000313" key="2">
    <source>
        <dbReference type="EMBL" id="SEJ33238.1"/>
    </source>
</evidence>
<gene>
    <name evidence="2" type="ORF">SAMN04487834_11121</name>
</gene>
<evidence type="ECO:0000259" key="1">
    <source>
        <dbReference type="Pfam" id="PF13476"/>
    </source>
</evidence>
<accession>A0A1H6XVX9</accession>
<sequence length="281" mass="33443">MILILIKYIEVFGVCCFDSVYRVELTQNNYLYGKTNSGKSSFLKCLCFFFDELGDYSTLTNDDILSDSSYIEIGIEFDKIKTIRKTFNKIHSIKYKTDYNNLTANELLEFQKINIKYFTNERTFTDKEIELQNLKLHLINYIKDLNLDQINEFEEKSNQYLGDMASDMNIYLNAKYKWDKLIDISYEFKSQRHHFSSSERKQVLFDLLKNDINQYSILVADDFDLYWNSSTLHSNLEFINEKFFQSFICTRKALPQCTGIIDSSLQHLMLHEYIEKFRNDI</sequence>
<dbReference type="GeneID" id="54121280"/>
<dbReference type="InterPro" id="IPR027417">
    <property type="entry name" value="P-loop_NTPase"/>
</dbReference>
<dbReference type="EMBL" id="FNYK01000112">
    <property type="protein sequence ID" value="SEJ33238.1"/>
    <property type="molecule type" value="Genomic_DNA"/>
</dbReference>
<evidence type="ECO:0000313" key="3">
    <source>
        <dbReference type="Proteomes" id="UP000183028"/>
    </source>
</evidence>
<protein>
    <recommendedName>
        <fullName evidence="1">Rad50/SbcC-type AAA domain-containing protein</fullName>
    </recommendedName>
</protein>
<dbReference type="RefSeq" id="WP_074732887.1">
    <property type="nucleotide sequence ID" value="NZ_FNYK01000112.1"/>
</dbReference>
<dbReference type="SUPFAM" id="SSF52540">
    <property type="entry name" value="P-loop containing nucleoside triphosphate hydrolases"/>
    <property type="match status" value="1"/>
</dbReference>
<dbReference type="GO" id="GO:0016887">
    <property type="term" value="F:ATP hydrolysis activity"/>
    <property type="evidence" value="ECO:0007669"/>
    <property type="project" value="InterPro"/>
</dbReference>